<dbReference type="Gene3D" id="3.20.20.60">
    <property type="entry name" value="Phosphoenolpyruvate-binding domains"/>
    <property type="match status" value="1"/>
</dbReference>
<dbReference type="GO" id="GO:0046872">
    <property type="term" value="F:metal ion binding"/>
    <property type="evidence" value="ECO:0007669"/>
    <property type="project" value="UniProtKB-KW"/>
</dbReference>
<dbReference type="InterPro" id="IPR015813">
    <property type="entry name" value="Pyrv/PenolPyrv_kinase-like_dom"/>
</dbReference>
<keyword evidence="2" id="KW-0479">Metal-binding</keyword>
<dbReference type="AlphaFoldDB" id="A0A291P9Y5"/>
<accession>A0A291P9Y5</accession>
<protein>
    <submittedName>
        <fullName evidence="5">2,4-dihydroxyhept-2-ene-1,7-dioic acid aldolase</fullName>
    </submittedName>
</protein>
<evidence type="ECO:0000256" key="1">
    <source>
        <dbReference type="ARBA" id="ARBA00005568"/>
    </source>
</evidence>
<dbReference type="Proteomes" id="UP000219993">
    <property type="component" value="Chromosome"/>
</dbReference>
<evidence type="ECO:0000259" key="4">
    <source>
        <dbReference type="Pfam" id="PF03328"/>
    </source>
</evidence>
<dbReference type="Pfam" id="PF03328">
    <property type="entry name" value="HpcH_HpaI"/>
    <property type="match status" value="1"/>
</dbReference>
<dbReference type="InterPro" id="IPR040442">
    <property type="entry name" value="Pyrv_kinase-like_dom_sf"/>
</dbReference>
<keyword evidence="3" id="KW-0456">Lyase</keyword>
<dbReference type="PANTHER" id="PTHR30502">
    <property type="entry name" value="2-KETO-3-DEOXY-L-RHAMNONATE ALDOLASE"/>
    <property type="match status" value="1"/>
</dbReference>
<reference evidence="5 6" key="1">
    <citation type="journal article" date="2017" name="Sci. Rep.">
        <title>Revealing the Saline Adaptation Strategies of the Halophilic Bacterium Halomonas beimenensis through High-throughput Omics and Transposon Mutagenesis Approaches.</title>
        <authorList>
            <person name="Chen Y.H."/>
            <person name="Lin S.S."/>
            <person name="Shyu Y.T."/>
        </authorList>
    </citation>
    <scope>NUCLEOTIDE SEQUENCE [LARGE SCALE GENOMIC DNA]</scope>
    <source>
        <strain evidence="5 6">NTU-111</strain>
    </source>
</reference>
<dbReference type="KEGG" id="hbe:BEI_2723"/>
<dbReference type="InterPro" id="IPR005000">
    <property type="entry name" value="Aldolase/citrate-lyase_domain"/>
</dbReference>
<dbReference type="EMBL" id="CP021435">
    <property type="protein sequence ID" value="ATJ83710.1"/>
    <property type="molecule type" value="Genomic_DNA"/>
</dbReference>
<evidence type="ECO:0000256" key="2">
    <source>
        <dbReference type="ARBA" id="ARBA00022723"/>
    </source>
</evidence>
<gene>
    <name evidence="5" type="primary">hpaI2</name>
    <name evidence="5" type="ORF">BEI_2723</name>
</gene>
<dbReference type="SUPFAM" id="SSF51621">
    <property type="entry name" value="Phosphoenolpyruvate/pyruvate domain"/>
    <property type="match status" value="1"/>
</dbReference>
<organism evidence="5 6">
    <name type="scientific">Halomonas beimenensis</name>
    <dbReference type="NCBI Taxonomy" id="475662"/>
    <lineage>
        <taxon>Bacteria</taxon>
        <taxon>Pseudomonadati</taxon>
        <taxon>Pseudomonadota</taxon>
        <taxon>Gammaproteobacteria</taxon>
        <taxon>Oceanospirillales</taxon>
        <taxon>Halomonadaceae</taxon>
        <taxon>Halomonas</taxon>
    </lineage>
</organism>
<dbReference type="InterPro" id="IPR050251">
    <property type="entry name" value="HpcH-HpaI_aldolase"/>
</dbReference>
<comment type="similarity">
    <text evidence="1">Belongs to the HpcH/HpaI aldolase family.</text>
</comment>
<proteinExistence type="inferred from homology"/>
<dbReference type="RefSeq" id="WP_097790000.1">
    <property type="nucleotide sequence ID" value="NZ_BAAADT010000011.1"/>
</dbReference>
<keyword evidence="6" id="KW-1185">Reference proteome</keyword>
<evidence type="ECO:0000313" key="6">
    <source>
        <dbReference type="Proteomes" id="UP000219993"/>
    </source>
</evidence>
<dbReference type="OrthoDB" id="86160at2"/>
<feature type="domain" description="HpcH/HpaI aldolase/citrate lyase" evidence="4">
    <location>
        <begin position="26"/>
        <end position="209"/>
    </location>
</feature>
<sequence length="259" mass="28011">MLDANPLKRRLDQGGCVYGMLNSVPTPWLVEMLGHAGYDFVVLDLEHLSVNPEAMEHMIRAAECAGITSLVRVPGIDPGAIQRALDAGAMGVVVPRVENADQARQVVAAARFRPLGRRGITGGRTTGFGRLPLGDYLNRANDELLVVLMIESALGVENIDAITEVDGVDWILEGAMDLAHDLGVAPDTGHPEVRRALDRVAGACARAGRRFCAIPRAEGQHLYWRERGVATFLVGEDRGILFRRLRELRAAFDAADAGS</sequence>
<name>A0A291P9Y5_9GAMM</name>
<evidence type="ECO:0000256" key="3">
    <source>
        <dbReference type="ARBA" id="ARBA00023239"/>
    </source>
</evidence>
<dbReference type="PANTHER" id="PTHR30502:SF0">
    <property type="entry name" value="PHOSPHOENOLPYRUVATE CARBOXYLASE FAMILY PROTEIN"/>
    <property type="match status" value="1"/>
</dbReference>
<dbReference type="GO" id="GO:0016832">
    <property type="term" value="F:aldehyde-lyase activity"/>
    <property type="evidence" value="ECO:0007669"/>
    <property type="project" value="TreeGrafter"/>
</dbReference>
<dbReference type="GO" id="GO:0005737">
    <property type="term" value="C:cytoplasm"/>
    <property type="evidence" value="ECO:0007669"/>
    <property type="project" value="TreeGrafter"/>
</dbReference>
<evidence type="ECO:0000313" key="5">
    <source>
        <dbReference type="EMBL" id="ATJ83710.1"/>
    </source>
</evidence>